<dbReference type="RefSeq" id="WP_326757184.1">
    <property type="nucleotide sequence ID" value="NZ_CP109134.1"/>
</dbReference>
<dbReference type="SUPFAM" id="SSF51679">
    <property type="entry name" value="Bacterial luciferase-like"/>
    <property type="match status" value="1"/>
</dbReference>
<dbReference type="Proteomes" id="UP001335325">
    <property type="component" value="Chromosome"/>
</dbReference>
<dbReference type="InterPro" id="IPR036661">
    <property type="entry name" value="Luciferase-like_sf"/>
</dbReference>
<dbReference type="InterPro" id="IPR050766">
    <property type="entry name" value="Bact_Lucif_Oxidored"/>
</dbReference>
<evidence type="ECO:0000313" key="2">
    <source>
        <dbReference type="EMBL" id="WSD11583.1"/>
    </source>
</evidence>
<name>A0ABZ1H1P0_9ACTN</name>
<sequence>MAHLGQRPADGAFARLNPAAGIPSRPEVWILGSSGTSARTAGELGLGYAFAGFINPDGAARALLRHGAFAHAATGSDGRRAILAVSAVVADTDAEAQRLAWSRTALLARVARTGSSALVPTVEEAARELGDAEKEAPTVITDGRWPRQTAGSPATVRDQIEQMAKATGVDEVMVQDMIADPQARAHSRALLAQALGVAPNRAAAA</sequence>
<accession>A0ABZ1H1P0</accession>
<dbReference type="EMBL" id="CP109134">
    <property type="protein sequence ID" value="WSD11583.1"/>
    <property type="molecule type" value="Genomic_DNA"/>
</dbReference>
<dbReference type="Pfam" id="PF00296">
    <property type="entry name" value="Bac_luciferase"/>
    <property type="match status" value="1"/>
</dbReference>
<organism evidence="2 3">
    <name type="scientific">Streptomyces hirsutus</name>
    <dbReference type="NCBI Taxonomy" id="35620"/>
    <lineage>
        <taxon>Bacteria</taxon>
        <taxon>Bacillati</taxon>
        <taxon>Actinomycetota</taxon>
        <taxon>Actinomycetes</taxon>
        <taxon>Kitasatosporales</taxon>
        <taxon>Streptomycetaceae</taxon>
        <taxon>Streptomyces</taxon>
    </lineage>
</organism>
<reference evidence="2 3" key="1">
    <citation type="submission" date="2022-10" db="EMBL/GenBank/DDBJ databases">
        <title>The complete genomes of actinobacterial strains from the NBC collection.</title>
        <authorList>
            <person name="Joergensen T.S."/>
            <person name="Alvarez Arevalo M."/>
            <person name="Sterndorff E.B."/>
            <person name="Faurdal D."/>
            <person name="Vuksanovic O."/>
            <person name="Mourched A.-S."/>
            <person name="Charusanti P."/>
            <person name="Shaw S."/>
            <person name="Blin K."/>
            <person name="Weber T."/>
        </authorList>
    </citation>
    <scope>NUCLEOTIDE SEQUENCE [LARGE SCALE GENOMIC DNA]</scope>
    <source>
        <strain evidence="2 3">NBC 01753</strain>
    </source>
</reference>
<protein>
    <submittedName>
        <fullName evidence="2">LLM class flavin-dependent oxidoreductase</fullName>
    </submittedName>
</protein>
<proteinExistence type="predicted"/>
<evidence type="ECO:0000313" key="3">
    <source>
        <dbReference type="Proteomes" id="UP001335325"/>
    </source>
</evidence>
<keyword evidence="3" id="KW-1185">Reference proteome</keyword>
<feature type="domain" description="Luciferase-like" evidence="1">
    <location>
        <begin position="11"/>
        <end position="170"/>
    </location>
</feature>
<evidence type="ECO:0000259" key="1">
    <source>
        <dbReference type="Pfam" id="PF00296"/>
    </source>
</evidence>
<dbReference type="GeneID" id="91546747"/>
<dbReference type="InterPro" id="IPR011251">
    <property type="entry name" value="Luciferase-like_dom"/>
</dbReference>
<gene>
    <name evidence="2" type="ORF">OIE73_29255</name>
</gene>
<dbReference type="PANTHER" id="PTHR30137:SF6">
    <property type="entry name" value="LUCIFERASE-LIKE MONOOXYGENASE"/>
    <property type="match status" value="1"/>
</dbReference>
<dbReference type="PANTHER" id="PTHR30137">
    <property type="entry name" value="LUCIFERASE-LIKE MONOOXYGENASE"/>
    <property type="match status" value="1"/>
</dbReference>
<dbReference type="Gene3D" id="3.20.20.30">
    <property type="entry name" value="Luciferase-like domain"/>
    <property type="match status" value="1"/>
</dbReference>